<feature type="transmembrane region" description="Helical" evidence="1">
    <location>
        <begin position="361"/>
        <end position="380"/>
    </location>
</feature>
<keyword evidence="1" id="KW-1133">Transmembrane helix</keyword>
<dbReference type="SUPFAM" id="SSF48371">
    <property type="entry name" value="ARM repeat"/>
    <property type="match status" value="1"/>
</dbReference>
<feature type="transmembrane region" description="Helical" evidence="1">
    <location>
        <begin position="389"/>
        <end position="408"/>
    </location>
</feature>
<dbReference type="InterPro" id="IPR050397">
    <property type="entry name" value="Env_Response_Regulators"/>
</dbReference>
<dbReference type="SUPFAM" id="SSF51206">
    <property type="entry name" value="cAMP-binding domain-like"/>
    <property type="match status" value="2"/>
</dbReference>
<dbReference type="InterPro" id="IPR011989">
    <property type="entry name" value="ARM-like"/>
</dbReference>
<evidence type="ECO:0000259" key="2">
    <source>
        <dbReference type="PROSITE" id="PS50042"/>
    </source>
</evidence>
<evidence type="ECO:0000313" key="3">
    <source>
        <dbReference type="EMBL" id="TYO95848.1"/>
    </source>
</evidence>
<feature type="transmembrane region" description="Helical" evidence="1">
    <location>
        <begin position="143"/>
        <end position="168"/>
    </location>
</feature>
<dbReference type="InterPro" id="IPR036259">
    <property type="entry name" value="MFS_trans_sf"/>
</dbReference>
<dbReference type="InterPro" id="IPR018490">
    <property type="entry name" value="cNMP-bd_dom_sf"/>
</dbReference>
<evidence type="ECO:0000313" key="4">
    <source>
        <dbReference type="Proteomes" id="UP000324159"/>
    </source>
</evidence>
<sequence length="1236" mass="138039">MMSLLRRLAIQDDEAAPFVWSALVLLLVNIASFVLNNYAETTFLKRFGVEYLPQITAINAIVTFVLLNFFGGRLGRVRGNRLLFGTLLCYALLSAALRLAVNFQFSLIYPLLYILKTQYNVLLAFLFWNLASDLFSARQAKRLFPLITSGGIFGAICGSLATPVLVNWMPTDQLLLVFALMAGLAAVCALPLGRFVPVMLSSRQRQAPVSDISLLGEFRQVGPLLRSSTLAKILLLLTLLPNLVIPILNYQFSYIADMSFAAEKSLINFFGYFRSIQNGIALVLSLVAGRLYGRFGLAVSLMFHPANYLFVFAALLLKFNLPSAVYGNLSAGVLRRAINNPAASALYSLLSPEERAILRPFLRGTVVRIAILAGSGLLWFSNMFMPPRYLAVYGLVFGGLWLTAVFRLKRSYPAILTRVVEQTLPDFHRMGREFGILFKGQNLEQTLLDRLRDAEGEEARWCAEMLKEAGCTEKLDRAILEKLPRTDDQTRILLLPLLSEHAGREVLDLFLSLRDPHKPQLMLALACTAHRVFADMPGDEEETTFRIAEISEVKACFLGWMAKDDPKLLDRTIASWIESPDPGKRRAAFLALQAHGEPRHLPLLEPHLTMEQDRSVLALALYALPRVAGSRSGELVLPFLGHADPLVRQAAVSALSPEDEAGALRLVQALGDPAEKIRKLAMRKLEQLPRTLYPLLLERMTSHSRWIRDGLFEVATHLELQDKDFYRFCLNQLRQAYQTLLWSDPVADRPQNAASRLLLRHLEERRRQHLANAIRVLVARDENGQLETAWRALQSSELRQRQDGMEALESLLAPRLARLILPLLEETPDRKLYRLAHRHLGLRRGSEKSTFGHMLDDTDWVTVVLMLESLAGWKEVAGWRQTIEKLAAEGKAAVAHAARHALLAAEGTYEEDLSCLVDRIENIRHVDLFSELTTAQLAAAAWKSTVIRCADGEVIAGTERPHKGLLLTVEGEVAFVRTDPEAKGPGRELHRIGPGDWFGAAVMFGMPPKRMLAAVARGRTLLIQIDRETFHQLVLQNPELGLKIAKGLAKVVGDVLQGLNRPPRRIDDERGDDIYALQGSYCSSEDECSLYERMRLLRQIDLFVDLDNRPLTALAMVGREQTLKAGAELRENDLDGTGLFLVASGELIVARQRHPLQRKGPGSYFGLASLFELHIEGLVIRAETDSHLVRIPPEEFRASVLEHPVIAIKCCEALSRLQSRLLDEVLAADTVEGAPP</sequence>
<feature type="transmembrane region" description="Helical" evidence="1">
    <location>
        <begin position="107"/>
        <end position="131"/>
    </location>
</feature>
<dbReference type="CDD" id="cd00038">
    <property type="entry name" value="CAP_ED"/>
    <property type="match status" value="2"/>
</dbReference>
<proteinExistence type="predicted"/>
<feature type="transmembrane region" description="Helical" evidence="1">
    <location>
        <begin position="174"/>
        <end position="196"/>
    </location>
</feature>
<protein>
    <submittedName>
        <fullName evidence="3">ATP/ADP translocase</fullName>
    </submittedName>
</protein>
<reference evidence="3 4" key="1">
    <citation type="submission" date="2019-07" db="EMBL/GenBank/DDBJ databases">
        <title>Genomic Encyclopedia of Type Strains, Phase IV (KMG-IV): sequencing the most valuable type-strain genomes for metagenomic binning, comparative biology and taxonomic classification.</title>
        <authorList>
            <person name="Goeker M."/>
        </authorList>
    </citation>
    <scope>NUCLEOTIDE SEQUENCE [LARGE SCALE GENOMIC DNA]</scope>
    <source>
        <strain evidence="3 4">SS015</strain>
    </source>
</reference>
<dbReference type="InterPro" id="IPR014710">
    <property type="entry name" value="RmlC-like_jellyroll"/>
</dbReference>
<accession>A0A5D3WEZ7</accession>
<dbReference type="PROSITE" id="PS50042">
    <property type="entry name" value="CNMP_BINDING_3"/>
    <property type="match status" value="2"/>
</dbReference>
<dbReference type="SMART" id="SM00100">
    <property type="entry name" value="cNMP"/>
    <property type="match status" value="2"/>
</dbReference>
<feature type="transmembrane region" description="Helical" evidence="1">
    <location>
        <begin position="51"/>
        <end position="70"/>
    </location>
</feature>
<dbReference type="GO" id="GO:0005829">
    <property type="term" value="C:cytosol"/>
    <property type="evidence" value="ECO:0007669"/>
    <property type="project" value="TreeGrafter"/>
</dbReference>
<dbReference type="InterPro" id="IPR000595">
    <property type="entry name" value="cNMP-bd_dom"/>
</dbReference>
<dbReference type="AlphaFoldDB" id="A0A5D3WEZ7"/>
<dbReference type="SUPFAM" id="SSF103473">
    <property type="entry name" value="MFS general substrate transporter"/>
    <property type="match status" value="1"/>
</dbReference>
<dbReference type="CDD" id="cd06174">
    <property type="entry name" value="MFS"/>
    <property type="match status" value="1"/>
</dbReference>
<feature type="domain" description="Cyclic nucleotide-binding" evidence="2">
    <location>
        <begin position="916"/>
        <end position="1051"/>
    </location>
</feature>
<dbReference type="Gene3D" id="1.25.10.10">
    <property type="entry name" value="Leucine-rich Repeat Variant"/>
    <property type="match status" value="1"/>
</dbReference>
<feature type="transmembrane region" description="Helical" evidence="1">
    <location>
        <begin position="269"/>
        <end position="288"/>
    </location>
</feature>
<dbReference type="RefSeq" id="WP_148896988.1">
    <property type="nucleotide sequence ID" value="NZ_VNIB01000016.1"/>
</dbReference>
<feature type="domain" description="Cyclic nucleotide-binding" evidence="2">
    <location>
        <begin position="1102"/>
        <end position="1197"/>
    </location>
</feature>
<dbReference type="EMBL" id="VNIB01000016">
    <property type="protein sequence ID" value="TYO95848.1"/>
    <property type="molecule type" value="Genomic_DNA"/>
</dbReference>
<keyword evidence="4" id="KW-1185">Reference proteome</keyword>
<feature type="transmembrane region" description="Helical" evidence="1">
    <location>
        <begin position="20"/>
        <end position="39"/>
    </location>
</feature>
<dbReference type="InterPro" id="IPR016024">
    <property type="entry name" value="ARM-type_fold"/>
</dbReference>
<name>A0A5D3WEZ7_9BACT</name>
<feature type="transmembrane region" description="Helical" evidence="1">
    <location>
        <begin position="82"/>
        <end position="101"/>
    </location>
</feature>
<keyword evidence="1" id="KW-0472">Membrane</keyword>
<dbReference type="Gene3D" id="2.60.120.10">
    <property type="entry name" value="Jelly Rolls"/>
    <property type="match status" value="2"/>
</dbReference>
<organism evidence="3 4">
    <name type="scientific">Geothermobacter ehrlichii</name>
    <dbReference type="NCBI Taxonomy" id="213224"/>
    <lineage>
        <taxon>Bacteria</taxon>
        <taxon>Pseudomonadati</taxon>
        <taxon>Thermodesulfobacteriota</taxon>
        <taxon>Desulfuromonadia</taxon>
        <taxon>Desulfuromonadales</taxon>
        <taxon>Geothermobacteraceae</taxon>
        <taxon>Geothermobacter</taxon>
    </lineage>
</organism>
<keyword evidence="1" id="KW-0812">Transmembrane</keyword>
<dbReference type="PANTHER" id="PTHR24567">
    <property type="entry name" value="CRP FAMILY TRANSCRIPTIONAL REGULATORY PROTEIN"/>
    <property type="match status" value="1"/>
</dbReference>
<feature type="transmembrane region" description="Helical" evidence="1">
    <location>
        <begin position="229"/>
        <end position="249"/>
    </location>
</feature>
<dbReference type="GO" id="GO:0003700">
    <property type="term" value="F:DNA-binding transcription factor activity"/>
    <property type="evidence" value="ECO:0007669"/>
    <property type="project" value="TreeGrafter"/>
</dbReference>
<dbReference type="PANTHER" id="PTHR24567:SF74">
    <property type="entry name" value="HTH-TYPE TRANSCRIPTIONAL REGULATOR ARCR"/>
    <property type="match status" value="1"/>
</dbReference>
<evidence type="ECO:0000256" key="1">
    <source>
        <dbReference type="SAM" id="Phobius"/>
    </source>
</evidence>
<dbReference type="Pfam" id="PF00027">
    <property type="entry name" value="cNMP_binding"/>
    <property type="match status" value="1"/>
</dbReference>
<comment type="caution">
    <text evidence="3">The sequence shown here is derived from an EMBL/GenBank/DDBJ whole genome shotgun (WGS) entry which is preliminary data.</text>
</comment>
<gene>
    <name evidence="3" type="ORF">EDC39_11655</name>
</gene>
<dbReference type="OrthoDB" id="5409634at2"/>
<dbReference type="Proteomes" id="UP000324159">
    <property type="component" value="Unassembled WGS sequence"/>
</dbReference>
<feature type="transmembrane region" description="Helical" evidence="1">
    <location>
        <begin position="295"/>
        <end position="317"/>
    </location>
</feature>